<reference evidence="2 3" key="1">
    <citation type="journal article" date="2015" name="Nature">
        <title>rRNA introns, odd ribosomes, and small enigmatic genomes across a large radiation of phyla.</title>
        <authorList>
            <person name="Brown C.T."/>
            <person name="Hug L.A."/>
            <person name="Thomas B.C."/>
            <person name="Sharon I."/>
            <person name="Castelle C.J."/>
            <person name="Singh A."/>
            <person name="Wilkins M.J."/>
            <person name="Williams K.H."/>
            <person name="Banfield J.F."/>
        </authorList>
    </citation>
    <scope>NUCLEOTIDE SEQUENCE [LARGE SCALE GENOMIC DNA]</scope>
</reference>
<keyword evidence="1" id="KW-0812">Transmembrane</keyword>
<dbReference type="EMBL" id="LCLS01000017">
    <property type="protein sequence ID" value="KKU21440.1"/>
    <property type="molecule type" value="Genomic_DNA"/>
</dbReference>
<evidence type="ECO:0000313" key="2">
    <source>
        <dbReference type="EMBL" id="KKU21440.1"/>
    </source>
</evidence>
<gene>
    <name evidence="2" type="ORF">UX31_C0017G0024</name>
</gene>
<feature type="transmembrane region" description="Helical" evidence="1">
    <location>
        <begin position="29"/>
        <end position="49"/>
    </location>
</feature>
<sequence>MLSTYLALVSGVLCGAIVVAIVISGGSMLLVSLGFMVFVVSICAVLSALQNINESLRDLRSNDESEASRQ</sequence>
<comment type="caution">
    <text evidence="2">The sequence shown here is derived from an EMBL/GenBank/DDBJ whole genome shotgun (WGS) entry which is preliminary data.</text>
</comment>
<proteinExistence type="predicted"/>
<organism evidence="2 3">
    <name type="scientific">Candidatus Nomurabacteria bacterium GW2011_GWA1_46_11</name>
    <dbReference type="NCBI Taxonomy" id="1618732"/>
    <lineage>
        <taxon>Bacteria</taxon>
        <taxon>Candidatus Nomuraibacteriota</taxon>
    </lineage>
</organism>
<protein>
    <submittedName>
        <fullName evidence="2">Uncharacterized protein</fullName>
    </submittedName>
</protein>
<evidence type="ECO:0000256" key="1">
    <source>
        <dbReference type="SAM" id="Phobius"/>
    </source>
</evidence>
<feature type="transmembrane region" description="Helical" evidence="1">
    <location>
        <begin position="5"/>
        <end position="23"/>
    </location>
</feature>
<keyword evidence="1" id="KW-0472">Membrane</keyword>
<dbReference type="Proteomes" id="UP000034107">
    <property type="component" value="Unassembled WGS sequence"/>
</dbReference>
<name>A0A0G1RKG4_9BACT</name>
<evidence type="ECO:0000313" key="3">
    <source>
        <dbReference type="Proteomes" id="UP000034107"/>
    </source>
</evidence>
<dbReference type="AlphaFoldDB" id="A0A0G1RKG4"/>
<keyword evidence="1" id="KW-1133">Transmembrane helix</keyword>
<accession>A0A0G1RKG4</accession>